<dbReference type="Proteomes" id="UP001177260">
    <property type="component" value="Unassembled WGS sequence"/>
</dbReference>
<accession>A0ACC3ALU3</accession>
<name>A0ACC3ALU3_9EURO</name>
<comment type="caution">
    <text evidence="1">The sequence shown here is derived from an EMBL/GenBank/DDBJ whole genome shotgun (WGS) entry which is preliminary data.</text>
</comment>
<sequence>MSKFKGVLMSDMQGQDKIGFADLIAAKSSPIEHIYLAETARNTYYYIPRPNYTFGEFWIDNLVKSLAVAKDSLEHLYIDMYYPNNHYTLDWFGGLTNYTKLRTLHLRLRDLLHIDFPEGGISQDFPTFITLPDMLPASLERIYVSDFDFPHLTGLRELQNLVSAKDRFPHLRVIDIEAYLEFEEICSLSCNLRRACEEASIEFNVYNYKAEVEHHDKPECESKDHWSHQLGNILEF</sequence>
<proteinExistence type="predicted"/>
<dbReference type="EMBL" id="JAOPJF010000147">
    <property type="protein sequence ID" value="KAK1138471.1"/>
    <property type="molecule type" value="Genomic_DNA"/>
</dbReference>
<evidence type="ECO:0000313" key="1">
    <source>
        <dbReference type="EMBL" id="KAK1138471.1"/>
    </source>
</evidence>
<keyword evidence="2" id="KW-1185">Reference proteome</keyword>
<organism evidence="1 2">
    <name type="scientific">Aspergillus melleus</name>
    <dbReference type="NCBI Taxonomy" id="138277"/>
    <lineage>
        <taxon>Eukaryota</taxon>
        <taxon>Fungi</taxon>
        <taxon>Dikarya</taxon>
        <taxon>Ascomycota</taxon>
        <taxon>Pezizomycotina</taxon>
        <taxon>Eurotiomycetes</taxon>
        <taxon>Eurotiomycetidae</taxon>
        <taxon>Eurotiales</taxon>
        <taxon>Aspergillaceae</taxon>
        <taxon>Aspergillus</taxon>
        <taxon>Aspergillus subgen. Circumdati</taxon>
    </lineage>
</organism>
<reference evidence="1 2" key="1">
    <citation type="journal article" date="2023" name="ACS Omega">
        <title>Identification of the Neoaspergillic Acid Biosynthesis Gene Cluster by Establishing an In Vitro CRISPR-Ribonucleoprotein Genetic System in Aspergillus melleus.</title>
        <authorList>
            <person name="Yuan B."/>
            <person name="Grau M.F."/>
            <person name="Murata R.M."/>
            <person name="Torok T."/>
            <person name="Venkateswaran K."/>
            <person name="Stajich J.E."/>
            <person name="Wang C.C.C."/>
        </authorList>
    </citation>
    <scope>NUCLEOTIDE SEQUENCE [LARGE SCALE GENOMIC DNA]</scope>
    <source>
        <strain evidence="1 2">IMV 1140</strain>
    </source>
</reference>
<protein>
    <submittedName>
        <fullName evidence="1">Uncharacterized protein</fullName>
    </submittedName>
</protein>
<evidence type="ECO:0000313" key="2">
    <source>
        <dbReference type="Proteomes" id="UP001177260"/>
    </source>
</evidence>
<gene>
    <name evidence="1" type="ORF">N8T08_002486</name>
</gene>